<dbReference type="OrthoDB" id="9450131at2759"/>
<dbReference type="AlphaFoldDB" id="A0A167YZ49"/>
<feature type="region of interest" description="Disordered" evidence="1">
    <location>
        <begin position="405"/>
        <end position="467"/>
    </location>
</feature>
<organism evidence="3 4">
    <name type="scientific">Ascosphaera apis ARSEF 7405</name>
    <dbReference type="NCBI Taxonomy" id="392613"/>
    <lineage>
        <taxon>Eukaryota</taxon>
        <taxon>Fungi</taxon>
        <taxon>Dikarya</taxon>
        <taxon>Ascomycota</taxon>
        <taxon>Pezizomycotina</taxon>
        <taxon>Eurotiomycetes</taxon>
        <taxon>Eurotiomycetidae</taxon>
        <taxon>Onygenales</taxon>
        <taxon>Ascosphaeraceae</taxon>
        <taxon>Ascosphaera</taxon>
    </lineage>
</organism>
<feature type="domain" description="PB1" evidence="2">
    <location>
        <begin position="497"/>
        <end position="581"/>
    </location>
</feature>
<accession>A0A167YZ49</accession>
<dbReference type="Gene3D" id="3.10.20.90">
    <property type="entry name" value="Phosphatidylinositol 3-kinase Catalytic Subunit, Chain A, domain 1"/>
    <property type="match status" value="1"/>
</dbReference>
<dbReference type="VEuPathDB" id="FungiDB:AAP_03164"/>
<gene>
    <name evidence="3" type="ORF">AAP_03164</name>
</gene>
<dbReference type="InterPro" id="IPR000270">
    <property type="entry name" value="PB1_dom"/>
</dbReference>
<evidence type="ECO:0000259" key="2">
    <source>
        <dbReference type="SMART" id="SM00666"/>
    </source>
</evidence>
<reference evidence="3 4" key="1">
    <citation type="journal article" date="2016" name="Genome Biol. Evol.">
        <title>Divergent and convergent evolution of fungal pathogenicity.</title>
        <authorList>
            <person name="Shang Y."/>
            <person name="Xiao G."/>
            <person name="Zheng P."/>
            <person name="Cen K."/>
            <person name="Zhan S."/>
            <person name="Wang C."/>
        </authorList>
    </citation>
    <scope>NUCLEOTIDE SEQUENCE [LARGE SCALE GENOMIC DNA]</scope>
    <source>
        <strain evidence="3 4">ARSEF 7405</strain>
    </source>
</reference>
<feature type="region of interest" description="Disordered" evidence="1">
    <location>
        <begin position="134"/>
        <end position="216"/>
    </location>
</feature>
<dbReference type="EMBL" id="AZGZ01000012">
    <property type="protein sequence ID" value="KZZ91945.1"/>
    <property type="molecule type" value="Genomic_DNA"/>
</dbReference>
<feature type="compositionally biased region" description="Polar residues" evidence="1">
    <location>
        <begin position="134"/>
        <end position="148"/>
    </location>
</feature>
<comment type="caution">
    <text evidence="3">The sequence shown here is derived from an EMBL/GenBank/DDBJ whole genome shotgun (WGS) entry which is preliminary data.</text>
</comment>
<dbReference type="Pfam" id="PF00564">
    <property type="entry name" value="PB1"/>
    <property type="match status" value="1"/>
</dbReference>
<protein>
    <submittedName>
        <fullName evidence="3">Phox/Bem1p</fullName>
    </submittedName>
</protein>
<evidence type="ECO:0000313" key="3">
    <source>
        <dbReference type="EMBL" id="KZZ91945.1"/>
    </source>
</evidence>
<feature type="compositionally biased region" description="Basic and acidic residues" evidence="1">
    <location>
        <begin position="206"/>
        <end position="216"/>
    </location>
</feature>
<proteinExistence type="predicted"/>
<dbReference type="Proteomes" id="UP000242877">
    <property type="component" value="Unassembled WGS sequence"/>
</dbReference>
<name>A0A167YZ49_9EURO</name>
<keyword evidence="4" id="KW-1185">Reference proteome</keyword>
<evidence type="ECO:0000313" key="4">
    <source>
        <dbReference type="Proteomes" id="UP000242877"/>
    </source>
</evidence>
<evidence type="ECO:0000256" key="1">
    <source>
        <dbReference type="SAM" id="MobiDB-lite"/>
    </source>
</evidence>
<feature type="region of interest" description="Disordered" evidence="1">
    <location>
        <begin position="1"/>
        <end position="23"/>
    </location>
</feature>
<dbReference type="SMART" id="SM00666">
    <property type="entry name" value="PB1"/>
    <property type="match status" value="1"/>
</dbReference>
<dbReference type="SUPFAM" id="SSF54277">
    <property type="entry name" value="CAD &amp; PB1 domains"/>
    <property type="match status" value="1"/>
</dbReference>
<feature type="compositionally biased region" description="Polar residues" evidence="1">
    <location>
        <begin position="426"/>
        <end position="440"/>
    </location>
</feature>
<sequence length="583" mass="65957">MWPAKDAHGRAYAPPSEAAHHLDKQYEYRKRKVDDNLYQGQADVSDRVYKRSRTEVDNILLPPRPSREEMTVLHFPADWSSMSVRDQKAWRLREHQRLNDARMQKAIDNVHLFQNASEAAKHFRVSISTLNQTLHRQKQGRQQPSSGHHAQRARPSKTTAQHISEPKTVDGQKGPESSDDNVRGQLPRITAKDLRFIPPPSWGQMPKKEQEEYRRSAQRELRESRLKLAVECYKQKLFTDIEQGARHFHISYKMLMKELGLPKSSEDQKTVLNSTEKENNTTSCIQTQIDRSSNDAGSRPLDLASHDIASTDLENSWIPDMAIESSTPFSANEESDLVDEIKKRADSNRLPSISKIRDIANARLIEREGLNTPIVPESWVHEFIKRHEYLQNIYSNNTINSASETGPSALLAPSHRSVPAAEATAASDQETSRSSRSHASGVTKPLDIGARSPLPTSNQHFLNPGQNQCNGDILSRNSGQLLETTASLHNSSVQTIETRFRITYNDDTRIIALEPDVQFSALMKRVTQKFGTTRPVRLLLADGDGMITIGDQEDLNFVLVDTRKWAAKEGKDVVQLQVYVKEV</sequence>
<feature type="compositionally biased region" description="Polar residues" evidence="1">
    <location>
        <begin position="454"/>
        <end position="467"/>
    </location>
</feature>